<dbReference type="Proteomes" id="UP001156601">
    <property type="component" value="Unassembled WGS sequence"/>
</dbReference>
<dbReference type="CDD" id="cd00383">
    <property type="entry name" value="trans_reg_C"/>
    <property type="match status" value="1"/>
</dbReference>
<evidence type="ECO:0000256" key="5">
    <source>
        <dbReference type="ARBA" id="ARBA00023163"/>
    </source>
</evidence>
<name>A0AA37WKG7_9ALTE</name>
<evidence type="ECO:0000256" key="4">
    <source>
        <dbReference type="ARBA" id="ARBA00023125"/>
    </source>
</evidence>
<dbReference type="PROSITE" id="PS51755">
    <property type="entry name" value="OMPR_PHOB"/>
    <property type="match status" value="1"/>
</dbReference>
<dbReference type="PROSITE" id="PS50110">
    <property type="entry name" value="RESPONSE_REGULATORY"/>
    <property type="match status" value="1"/>
</dbReference>
<evidence type="ECO:0000256" key="1">
    <source>
        <dbReference type="ARBA" id="ARBA00022553"/>
    </source>
</evidence>
<evidence type="ECO:0000256" key="6">
    <source>
        <dbReference type="PROSITE-ProRule" id="PRU00169"/>
    </source>
</evidence>
<dbReference type="InterPro" id="IPR011006">
    <property type="entry name" value="CheY-like_superfamily"/>
</dbReference>
<evidence type="ECO:0000259" key="9">
    <source>
        <dbReference type="PROSITE" id="PS51755"/>
    </source>
</evidence>
<proteinExistence type="predicted"/>
<dbReference type="SUPFAM" id="SSF52172">
    <property type="entry name" value="CheY-like"/>
    <property type="match status" value="1"/>
</dbReference>
<feature type="DNA-binding region" description="OmpR/PhoB-type" evidence="7">
    <location>
        <begin position="155"/>
        <end position="252"/>
    </location>
</feature>
<reference evidence="10" key="1">
    <citation type="journal article" date="2014" name="Int. J. Syst. Evol. Microbiol.">
        <title>Complete genome sequence of Corynebacterium casei LMG S-19264T (=DSM 44701T), isolated from a smear-ripened cheese.</title>
        <authorList>
            <consortium name="US DOE Joint Genome Institute (JGI-PGF)"/>
            <person name="Walter F."/>
            <person name="Albersmeier A."/>
            <person name="Kalinowski J."/>
            <person name="Ruckert C."/>
        </authorList>
    </citation>
    <scope>NUCLEOTIDE SEQUENCE</scope>
    <source>
        <strain evidence="10">NBRC 110023</strain>
    </source>
</reference>
<sequence length="254" mass="29192">MIKPLPAAQTFKRQTSMQQISEQQLSKQAALHILLVEDELSIAKNIAEYMEHKGYIFDFANKGKQGLELALQHHYDVVILDLNLPTMDGIDVCRQLREKADRHIPILMLTARDSIDDKVSGFLVGTDDYLTKPFSLQELEVRCLALSRRHRLHTKDALTLGPLRIDRKRKYVTRNEEKIELNAMGYKILVVLAEAYPQIVSRSELSQKLWGDEPTESDALRSHIYQLRAAIDKPYQYPMIKTVFGVGFTIELQE</sequence>
<dbReference type="Gene3D" id="1.10.10.10">
    <property type="entry name" value="Winged helix-like DNA-binding domain superfamily/Winged helix DNA-binding domain"/>
    <property type="match status" value="1"/>
</dbReference>
<dbReference type="PANTHER" id="PTHR48111">
    <property type="entry name" value="REGULATOR OF RPOS"/>
    <property type="match status" value="1"/>
</dbReference>
<dbReference type="PANTHER" id="PTHR48111:SF22">
    <property type="entry name" value="REGULATOR OF RPOS"/>
    <property type="match status" value="1"/>
</dbReference>
<comment type="caution">
    <text evidence="10">The sequence shown here is derived from an EMBL/GenBank/DDBJ whole genome shotgun (WGS) entry which is preliminary data.</text>
</comment>
<evidence type="ECO:0000313" key="11">
    <source>
        <dbReference type="Proteomes" id="UP001156601"/>
    </source>
</evidence>
<dbReference type="Pfam" id="PF00072">
    <property type="entry name" value="Response_reg"/>
    <property type="match status" value="1"/>
</dbReference>
<dbReference type="InterPro" id="IPR039420">
    <property type="entry name" value="WalR-like"/>
</dbReference>
<dbReference type="EMBL" id="BSOT01000006">
    <property type="protein sequence ID" value="GLR71569.1"/>
    <property type="molecule type" value="Genomic_DNA"/>
</dbReference>
<organism evidence="10 11">
    <name type="scientific">Agaribacter marinus</name>
    <dbReference type="NCBI Taxonomy" id="1431249"/>
    <lineage>
        <taxon>Bacteria</taxon>
        <taxon>Pseudomonadati</taxon>
        <taxon>Pseudomonadota</taxon>
        <taxon>Gammaproteobacteria</taxon>
        <taxon>Alteromonadales</taxon>
        <taxon>Alteromonadaceae</taxon>
        <taxon>Agaribacter</taxon>
    </lineage>
</organism>
<keyword evidence="2" id="KW-0902">Two-component regulatory system</keyword>
<dbReference type="InterPro" id="IPR036388">
    <property type="entry name" value="WH-like_DNA-bd_sf"/>
</dbReference>
<keyword evidence="1 6" id="KW-0597">Phosphoprotein</keyword>
<dbReference type="AlphaFoldDB" id="A0AA37WKG7"/>
<keyword evidence="5" id="KW-0804">Transcription</keyword>
<evidence type="ECO:0000256" key="2">
    <source>
        <dbReference type="ARBA" id="ARBA00023012"/>
    </source>
</evidence>
<keyword evidence="11" id="KW-1185">Reference proteome</keyword>
<reference evidence="10" key="2">
    <citation type="submission" date="2023-01" db="EMBL/GenBank/DDBJ databases">
        <title>Draft genome sequence of Agaribacter marinus strain NBRC 110023.</title>
        <authorList>
            <person name="Sun Q."/>
            <person name="Mori K."/>
        </authorList>
    </citation>
    <scope>NUCLEOTIDE SEQUENCE</scope>
    <source>
        <strain evidence="10">NBRC 110023</strain>
    </source>
</reference>
<dbReference type="InterPro" id="IPR001789">
    <property type="entry name" value="Sig_transdc_resp-reg_receiver"/>
</dbReference>
<dbReference type="InterPro" id="IPR001867">
    <property type="entry name" value="OmpR/PhoB-type_DNA-bd"/>
</dbReference>
<evidence type="ECO:0000256" key="7">
    <source>
        <dbReference type="PROSITE-ProRule" id="PRU01091"/>
    </source>
</evidence>
<gene>
    <name evidence="10" type="primary">colR</name>
    <name evidence="10" type="ORF">GCM10007852_24770</name>
</gene>
<protein>
    <submittedName>
        <fullName evidence="10">DNA-binding response regulator</fullName>
    </submittedName>
</protein>
<dbReference type="FunFam" id="3.40.50.2300:FF:000001">
    <property type="entry name" value="DNA-binding response regulator PhoB"/>
    <property type="match status" value="1"/>
</dbReference>
<dbReference type="GO" id="GO:0005829">
    <property type="term" value="C:cytosol"/>
    <property type="evidence" value="ECO:0007669"/>
    <property type="project" value="TreeGrafter"/>
</dbReference>
<keyword evidence="3" id="KW-0805">Transcription regulation</keyword>
<dbReference type="Pfam" id="PF00486">
    <property type="entry name" value="Trans_reg_C"/>
    <property type="match status" value="1"/>
</dbReference>
<evidence type="ECO:0000256" key="3">
    <source>
        <dbReference type="ARBA" id="ARBA00023015"/>
    </source>
</evidence>
<dbReference type="GO" id="GO:0006355">
    <property type="term" value="P:regulation of DNA-templated transcription"/>
    <property type="evidence" value="ECO:0007669"/>
    <property type="project" value="InterPro"/>
</dbReference>
<feature type="domain" description="OmpR/PhoB-type" evidence="9">
    <location>
        <begin position="155"/>
        <end position="252"/>
    </location>
</feature>
<evidence type="ECO:0000259" key="8">
    <source>
        <dbReference type="PROSITE" id="PS50110"/>
    </source>
</evidence>
<evidence type="ECO:0000313" key="10">
    <source>
        <dbReference type="EMBL" id="GLR71569.1"/>
    </source>
</evidence>
<feature type="modified residue" description="4-aspartylphosphate" evidence="6">
    <location>
        <position position="81"/>
    </location>
</feature>
<dbReference type="Gene3D" id="3.40.50.2300">
    <property type="match status" value="1"/>
</dbReference>
<dbReference type="SMART" id="SM00862">
    <property type="entry name" value="Trans_reg_C"/>
    <property type="match status" value="1"/>
</dbReference>
<dbReference type="GO" id="GO:0000156">
    <property type="term" value="F:phosphorelay response regulator activity"/>
    <property type="evidence" value="ECO:0007669"/>
    <property type="project" value="TreeGrafter"/>
</dbReference>
<dbReference type="GO" id="GO:0032993">
    <property type="term" value="C:protein-DNA complex"/>
    <property type="evidence" value="ECO:0007669"/>
    <property type="project" value="TreeGrafter"/>
</dbReference>
<dbReference type="GO" id="GO:0000976">
    <property type="term" value="F:transcription cis-regulatory region binding"/>
    <property type="evidence" value="ECO:0007669"/>
    <property type="project" value="TreeGrafter"/>
</dbReference>
<accession>A0AA37WKG7</accession>
<keyword evidence="4 7" id="KW-0238">DNA-binding</keyword>
<dbReference type="CDD" id="cd17574">
    <property type="entry name" value="REC_OmpR"/>
    <property type="match status" value="1"/>
</dbReference>
<feature type="domain" description="Response regulatory" evidence="8">
    <location>
        <begin position="32"/>
        <end position="147"/>
    </location>
</feature>
<dbReference type="SMART" id="SM00448">
    <property type="entry name" value="REC"/>
    <property type="match status" value="1"/>
</dbReference>